<accession>A0A0G0BK54</accession>
<evidence type="ECO:0000256" key="3">
    <source>
        <dbReference type="ARBA" id="ARBA00022679"/>
    </source>
</evidence>
<reference evidence="8 9" key="1">
    <citation type="journal article" date="2015" name="Nature">
        <title>rRNA introns, odd ribosomes, and small enigmatic genomes across a large radiation of phyla.</title>
        <authorList>
            <person name="Brown C.T."/>
            <person name="Hug L.A."/>
            <person name="Thomas B.C."/>
            <person name="Sharon I."/>
            <person name="Castelle C.J."/>
            <person name="Singh A."/>
            <person name="Wilkins M.J."/>
            <person name="Williams K.H."/>
            <person name="Banfield J.F."/>
        </authorList>
    </citation>
    <scope>NUCLEOTIDE SEQUENCE [LARGE SCALE GENOMIC DNA]</scope>
</reference>
<keyword evidence="5" id="KW-0234">DNA repair</keyword>
<evidence type="ECO:0000259" key="7">
    <source>
        <dbReference type="Pfam" id="PF01035"/>
    </source>
</evidence>
<keyword evidence="4" id="KW-0227">DNA damage</keyword>
<dbReference type="Proteomes" id="UP000034581">
    <property type="component" value="Unassembled WGS sequence"/>
</dbReference>
<dbReference type="InterPro" id="IPR036388">
    <property type="entry name" value="WH-like_DNA-bd_sf"/>
</dbReference>
<dbReference type="PROSITE" id="PS00374">
    <property type="entry name" value="MGMT"/>
    <property type="match status" value="1"/>
</dbReference>
<dbReference type="InterPro" id="IPR036217">
    <property type="entry name" value="MethylDNA_cys_MeTrfase_DNAb"/>
</dbReference>
<dbReference type="PANTHER" id="PTHR10815:SF13">
    <property type="entry name" value="METHYLATED-DNA--PROTEIN-CYSTEINE METHYLTRANSFERASE"/>
    <property type="match status" value="1"/>
</dbReference>
<evidence type="ECO:0000256" key="1">
    <source>
        <dbReference type="ARBA" id="ARBA00001286"/>
    </source>
</evidence>
<organism evidence="8 9">
    <name type="scientific">candidate division CPR3 bacterium GW2011_GWF2_35_18</name>
    <dbReference type="NCBI Taxonomy" id="1618350"/>
    <lineage>
        <taxon>Bacteria</taxon>
        <taxon>Bacteria division CPR3</taxon>
    </lineage>
</organism>
<evidence type="ECO:0000313" key="9">
    <source>
        <dbReference type="Proteomes" id="UP000034581"/>
    </source>
</evidence>
<gene>
    <name evidence="8" type="ORF">UR67_C0003G0091</name>
</gene>
<keyword evidence="2 8" id="KW-0489">Methyltransferase</keyword>
<dbReference type="GO" id="GO:0006281">
    <property type="term" value="P:DNA repair"/>
    <property type="evidence" value="ECO:0007669"/>
    <property type="project" value="UniProtKB-KW"/>
</dbReference>
<evidence type="ECO:0000256" key="4">
    <source>
        <dbReference type="ARBA" id="ARBA00022763"/>
    </source>
</evidence>
<dbReference type="InterPro" id="IPR014048">
    <property type="entry name" value="MethylDNA_cys_MeTrfase_DNA-bd"/>
</dbReference>
<dbReference type="Pfam" id="PF01035">
    <property type="entry name" value="DNA_binding_1"/>
    <property type="match status" value="1"/>
</dbReference>
<dbReference type="NCBIfam" id="TIGR00589">
    <property type="entry name" value="ogt"/>
    <property type="match status" value="1"/>
</dbReference>
<keyword evidence="3 8" id="KW-0808">Transferase</keyword>
<evidence type="ECO:0000313" key="8">
    <source>
        <dbReference type="EMBL" id="KKP69813.1"/>
    </source>
</evidence>
<dbReference type="STRING" id="1618350.UR67_C0003G0091"/>
<dbReference type="AlphaFoldDB" id="A0A0G0BK54"/>
<dbReference type="SUPFAM" id="SSF46767">
    <property type="entry name" value="Methylated DNA-protein cysteine methyltransferase, C-terminal domain"/>
    <property type="match status" value="1"/>
</dbReference>
<evidence type="ECO:0000256" key="2">
    <source>
        <dbReference type="ARBA" id="ARBA00022603"/>
    </source>
</evidence>
<comment type="caution">
    <text evidence="8">The sequence shown here is derived from an EMBL/GenBank/DDBJ whole genome shotgun (WGS) entry which is preliminary data.</text>
</comment>
<dbReference type="CDD" id="cd06445">
    <property type="entry name" value="ATase"/>
    <property type="match status" value="1"/>
</dbReference>
<dbReference type="InterPro" id="IPR001497">
    <property type="entry name" value="MethylDNA_cys_MeTrfase_AS"/>
</dbReference>
<dbReference type="GO" id="GO:0032259">
    <property type="term" value="P:methylation"/>
    <property type="evidence" value="ECO:0007669"/>
    <property type="project" value="UniProtKB-KW"/>
</dbReference>
<proteinExistence type="predicted"/>
<dbReference type="PANTHER" id="PTHR10815">
    <property type="entry name" value="METHYLATED-DNA--PROTEIN-CYSTEINE METHYLTRANSFERASE"/>
    <property type="match status" value="1"/>
</dbReference>
<dbReference type="GO" id="GO:0003908">
    <property type="term" value="F:methylated-DNA-[protein]-cysteine S-methyltransferase activity"/>
    <property type="evidence" value="ECO:0007669"/>
    <property type="project" value="UniProtKB-EC"/>
</dbReference>
<dbReference type="EMBL" id="LBQB01000003">
    <property type="protein sequence ID" value="KKP69813.1"/>
    <property type="molecule type" value="Genomic_DNA"/>
</dbReference>
<evidence type="ECO:0000256" key="5">
    <source>
        <dbReference type="ARBA" id="ARBA00023204"/>
    </source>
</evidence>
<feature type="domain" description="Methylated-DNA-[protein]-cysteine S-methyltransferase DNA binding" evidence="7">
    <location>
        <begin position="9"/>
        <end position="90"/>
    </location>
</feature>
<sequence>MKNVKISKFAEKVYKFTKKIPKGKVSTYGQIAKASGYGKSSRAVGNTLHKNPFAPVVPCHRVVNSNGFLAKNFGSGGIKSQQKLLESEGIVFDISGKVDLNKFQYFFKE</sequence>
<dbReference type="PATRIC" id="fig|1618350.3.peg.598"/>
<dbReference type="Gene3D" id="1.10.10.10">
    <property type="entry name" value="Winged helix-like DNA-binding domain superfamily/Winged helix DNA-binding domain"/>
    <property type="match status" value="1"/>
</dbReference>
<evidence type="ECO:0000256" key="6">
    <source>
        <dbReference type="ARBA" id="ARBA00049348"/>
    </source>
</evidence>
<comment type="catalytic activity">
    <reaction evidence="6">
        <text>a 6-O-methyl-2'-deoxyguanosine in DNA + L-cysteinyl-[protein] = S-methyl-L-cysteinyl-[protein] + a 2'-deoxyguanosine in DNA</text>
        <dbReference type="Rhea" id="RHEA:24000"/>
        <dbReference type="Rhea" id="RHEA-COMP:10131"/>
        <dbReference type="Rhea" id="RHEA-COMP:10132"/>
        <dbReference type="Rhea" id="RHEA-COMP:11367"/>
        <dbReference type="Rhea" id="RHEA-COMP:11368"/>
        <dbReference type="ChEBI" id="CHEBI:29950"/>
        <dbReference type="ChEBI" id="CHEBI:82612"/>
        <dbReference type="ChEBI" id="CHEBI:85445"/>
        <dbReference type="ChEBI" id="CHEBI:85448"/>
        <dbReference type="EC" id="2.1.1.63"/>
    </reaction>
</comment>
<comment type="catalytic activity">
    <reaction evidence="1">
        <text>a 4-O-methyl-thymidine in DNA + L-cysteinyl-[protein] = a thymidine in DNA + S-methyl-L-cysteinyl-[protein]</text>
        <dbReference type="Rhea" id="RHEA:53428"/>
        <dbReference type="Rhea" id="RHEA-COMP:10131"/>
        <dbReference type="Rhea" id="RHEA-COMP:10132"/>
        <dbReference type="Rhea" id="RHEA-COMP:13555"/>
        <dbReference type="Rhea" id="RHEA-COMP:13556"/>
        <dbReference type="ChEBI" id="CHEBI:29950"/>
        <dbReference type="ChEBI" id="CHEBI:82612"/>
        <dbReference type="ChEBI" id="CHEBI:137386"/>
        <dbReference type="ChEBI" id="CHEBI:137387"/>
        <dbReference type="EC" id="2.1.1.63"/>
    </reaction>
</comment>
<name>A0A0G0BK54_UNCC3</name>
<protein>
    <submittedName>
        <fullName evidence="8">Methylated-DNA/protein-cysteine methyltransferase</fullName>
    </submittedName>
</protein>